<name>A0A9E2W6Y0_9BACT</name>
<dbReference type="PROSITE" id="PS51820">
    <property type="entry name" value="PA14"/>
    <property type="match status" value="1"/>
</dbReference>
<protein>
    <submittedName>
        <fullName evidence="6">Glycoside hydrolase family 3 C-terminal domain-containing protein</fullName>
    </submittedName>
</protein>
<dbReference type="InterPro" id="IPR019800">
    <property type="entry name" value="Glyco_hydro_3_AS"/>
</dbReference>
<dbReference type="InterPro" id="IPR026891">
    <property type="entry name" value="Fn3-like"/>
</dbReference>
<dbReference type="RefSeq" id="WP_217794670.1">
    <property type="nucleotide sequence ID" value="NZ_JAHSPG010000018.1"/>
</dbReference>
<evidence type="ECO:0000313" key="7">
    <source>
        <dbReference type="Proteomes" id="UP000812270"/>
    </source>
</evidence>
<dbReference type="Pfam" id="PF00933">
    <property type="entry name" value="Glyco_hydro_3"/>
    <property type="match status" value="1"/>
</dbReference>
<dbReference type="PROSITE" id="PS00775">
    <property type="entry name" value="GLYCOSYL_HYDROL_F3"/>
    <property type="match status" value="1"/>
</dbReference>
<dbReference type="SMART" id="SM01217">
    <property type="entry name" value="Fn3_like"/>
    <property type="match status" value="1"/>
</dbReference>
<dbReference type="PANTHER" id="PTHR42715:SF10">
    <property type="entry name" value="BETA-GLUCOSIDASE"/>
    <property type="match status" value="1"/>
</dbReference>
<feature type="domain" description="PA14" evidence="5">
    <location>
        <begin position="421"/>
        <end position="562"/>
    </location>
</feature>
<dbReference type="Pfam" id="PF07691">
    <property type="entry name" value="PA14"/>
    <property type="match status" value="1"/>
</dbReference>
<comment type="caution">
    <text evidence="6">The sequence shown here is derived from an EMBL/GenBank/DDBJ whole genome shotgun (WGS) entry which is preliminary data.</text>
</comment>
<feature type="signal peptide" evidence="4">
    <location>
        <begin position="1"/>
        <end position="20"/>
    </location>
</feature>
<dbReference type="Pfam" id="PF14310">
    <property type="entry name" value="Fn3-like"/>
    <property type="match status" value="1"/>
</dbReference>
<dbReference type="InterPro" id="IPR037524">
    <property type="entry name" value="PA14/GLEYA"/>
</dbReference>
<dbReference type="AlphaFoldDB" id="A0A9E2W6Y0"/>
<gene>
    <name evidence="6" type="ORF">KTO63_24580</name>
</gene>
<reference evidence="6" key="1">
    <citation type="submission" date="2021-06" db="EMBL/GenBank/DDBJ databases">
        <authorList>
            <person name="Huq M.A."/>
        </authorList>
    </citation>
    <scope>NUCLEOTIDE SEQUENCE</scope>
    <source>
        <strain evidence="6">MAH-26</strain>
    </source>
</reference>
<evidence type="ECO:0000256" key="3">
    <source>
        <dbReference type="ARBA" id="ARBA00023277"/>
    </source>
</evidence>
<keyword evidence="2 6" id="KW-0378">Hydrolase</keyword>
<dbReference type="InterPro" id="IPR002772">
    <property type="entry name" value="Glyco_hydro_3_C"/>
</dbReference>
<feature type="chain" id="PRO_5039513187" evidence="4">
    <location>
        <begin position="21"/>
        <end position="833"/>
    </location>
</feature>
<evidence type="ECO:0000259" key="5">
    <source>
        <dbReference type="PROSITE" id="PS51820"/>
    </source>
</evidence>
<dbReference type="InterPro" id="IPR011658">
    <property type="entry name" value="PA14_dom"/>
</dbReference>
<dbReference type="EMBL" id="JAHSPG010000018">
    <property type="protein sequence ID" value="MBV4360363.1"/>
    <property type="molecule type" value="Genomic_DNA"/>
</dbReference>
<dbReference type="InterPro" id="IPR001764">
    <property type="entry name" value="Glyco_hydro_3_N"/>
</dbReference>
<keyword evidence="4" id="KW-0732">Signal</keyword>
<dbReference type="FunFam" id="2.60.40.10:FF:000495">
    <property type="entry name" value="Periplasmic beta-glucosidase"/>
    <property type="match status" value="1"/>
</dbReference>
<dbReference type="GO" id="GO:0005975">
    <property type="term" value="P:carbohydrate metabolic process"/>
    <property type="evidence" value="ECO:0007669"/>
    <property type="project" value="InterPro"/>
</dbReference>
<comment type="similarity">
    <text evidence="1">Belongs to the glycosyl hydrolase 3 family.</text>
</comment>
<evidence type="ECO:0000256" key="4">
    <source>
        <dbReference type="SAM" id="SignalP"/>
    </source>
</evidence>
<organism evidence="6 7">
    <name type="scientific">Pinibacter aurantiacus</name>
    <dbReference type="NCBI Taxonomy" id="2851599"/>
    <lineage>
        <taxon>Bacteria</taxon>
        <taxon>Pseudomonadati</taxon>
        <taxon>Bacteroidota</taxon>
        <taxon>Chitinophagia</taxon>
        <taxon>Chitinophagales</taxon>
        <taxon>Chitinophagaceae</taxon>
        <taxon>Pinibacter</taxon>
    </lineage>
</organism>
<dbReference type="InterPro" id="IPR050288">
    <property type="entry name" value="Cellulose_deg_GH3"/>
</dbReference>
<keyword evidence="3" id="KW-0119">Carbohydrate metabolism</keyword>
<dbReference type="Pfam" id="PF01915">
    <property type="entry name" value="Glyco_hydro_3_C"/>
    <property type="match status" value="1"/>
</dbReference>
<sequence>MMKRIAILFFVLSLYANVDAQVYKDKQAPAEERAKDLLSKMTLEEKIDYIGGFNGFYIRGIQRLGLPEIKLTDGPVGTHKDGKAVAYPASVLSAATWDTTLVYNLGKQLGRDSRSRGVHILLAPGVNIIRSPLGGRNFEYFSEDPWLTSRVAVAYIKGLQQQGVVATVKHFALNNQEWDRNNVSSDVDVRTLHEIYLPAFKAAVQEAHVGSVMNSYNPVNGVHATQSDFLNNQVLKKQWGFDGFVMSDWSATYDAVAATNGGLDLEMPTAKYMNKKNLIPAIQSGAVKEATIDDKVLRILRIIFRFGFFDKIQLDTAIPRDNPDGAQLAKELARGGIVLLKNDNHILPVKPGAVKSIAVIGGNANNYMAGGGSSYTFPFRSVSVLEGIRDAYPNAKVAYSAGMLTLPETVSGSVFYTGKQSMERGLKAEYYANVKLEGAPVKTTIDTIVNIENGWHIATENKGTPFDHCSMRWTGVIRPAKTARYRFFVKGFDGFRLKLDTTLIINEWRNQGITTREVVVPLDAGKEYPVALEYFANVHPVDISFGWREDKLLFDEAIALARQSDIAIVNVGFNESSERESNDRPFELPEYQDSLVQCIAKANPKTIVLVNAGGNVDMSHWVDRVPGLLHIWYPGQEGGAAVGEIISGKVNPSGKLPVSFEKKWADNPAFANYYDSSGNKRVAYKEGLFMGYRYYDQSAAKPRFPFGYGLSYTSFVYSNLKVEKNGKAGDPHFKLAFDIKNTGGCDGAEVVQVYVRPVNAKVLRPYKELKSFAKVYVEKGARKQVEITLDKNAFSYYKTDISDFDFDAGSYEILIASSATDIRLKKMITLEKQ</sequence>
<dbReference type="SMART" id="SM00758">
    <property type="entry name" value="PA14"/>
    <property type="match status" value="1"/>
</dbReference>
<dbReference type="Proteomes" id="UP000812270">
    <property type="component" value="Unassembled WGS sequence"/>
</dbReference>
<keyword evidence="7" id="KW-1185">Reference proteome</keyword>
<evidence type="ECO:0000256" key="2">
    <source>
        <dbReference type="ARBA" id="ARBA00022801"/>
    </source>
</evidence>
<evidence type="ECO:0000256" key="1">
    <source>
        <dbReference type="ARBA" id="ARBA00005336"/>
    </source>
</evidence>
<dbReference type="GO" id="GO:0008422">
    <property type="term" value="F:beta-glucosidase activity"/>
    <property type="evidence" value="ECO:0007669"/>
    <property type="project" value="UniProtKB-ARBA"/>
</dbReference>
<evidence type="ECO:0000313" key="6">
    <source>
        <dbReference type="EMBL" id="MBV4360363.1"/>
    </source>
</evidence>
<proteinExistence type="inferred from homology"/>
<accession>A0A9E2W6Y0</accession>
<dbReference type="PANTHER" id="PTHR42715">
    <property type="entry name" value="BETA-GLUCOSIDASE"/>
    <property type="match status" value="1"/>
</dbReference>